<sequence length="144" mass="15649">MPSIKSTLVAGAKPEAGTLLQVQEKMGTRPGQSLEFMVFEVEYDRKKYYCCWAGGEIKGGEPHMTLVGQAAVEALSNLPLGRNDSLIFQELKLGSTPLRNKVKATLKRAPANSKICFIGDMQGELDGHLAQVFNLQKGSISVSH</sequence>
<comment type="caution">
    <text evidence="1">The sequence shown here is derived from an EMBL/GenBank/DDBJ whole genome shotgun (WGS) entry which is preliminary data.</text>
</comment>
<gene>
    <name evidence="1" type="ORF">FJD37_21755</name>
</gene>
<dbReference type="EMBL" id="VFIP01000065">
    <property type="protein sequence ID" value="TWR82627.1"/>
    <property type="molecule type" value="Genomic_DNA"/>
</dbReference>
<accession>A0A5C5PR76</accession>
<name>A0A5C5PR76_9PSED</name>
<evidence type="ECO:0000313" key="2">
    <source>
        <dbReference type="Proteomes" id="UP000317901"/>
    </source>
</evidence>
<proteinExistence type="predicted"/>
<dbReference type="AlphaFoldDB" id="A0A5C5PR76"/>
<protein>
    <submittedName>
        <fullName evidence="1">Uncharacterized protein</fullName>
    </submittedName>
</protein>
<reference evidence="1 2" key="1">
    <citation type="submission" date="2019-06" db="EMBL/GenBank/DDBJ databases">
        <title>Pseudomonas bimorpha sp. nov. isolated from bovine raw milk and skim milk concentrate.</title>
        <authorList>
            <person name="Hofmann K."/>
            <person name="Huptas C."/>
            <person name="Doll E."/>
            <person name="Scherer S."/>
            <person name="Wenning M."/>
        </authorList>
    </citation>
    <scope>NUCLEOTIDE SEQUENCE [LARGE SCALE GENOMIC DNA]</scope>
    <source>
        <strain evidence="1 2">DSM 108990</strain>
    </source>
</reference>
<dbReference type="RefSeq" id="WP_126624766.1">
    <property type="nucleotide sequence ID" value="NZ_VFIP01000065.1"/>
</dbReference>
<dbReference type="Proteomes" id="UP000317901">
    <property type="component" value="Unassembled WGS sequence"/>
</dbReference>
<organism evidence="1 2">
    <name type="scientific">Pseudomonas saxonica</name>
    <dbReference type="NCBI Taxonomy" id="2600598"/>
    <lineage>
        <taxon>Bacteria</taxon>
        <taxon>Pseudomonadati</taxon>
        <taxon>Pseudomonadota</taxon>
        <taxon>Gammaproteobacteria</taxon>
        <taxon>Pseudomonadales</taxon>
        <taxon>Pseudomonadaceae</taxon>
        <taxon>Pseudomonas</taxon>
    </lineage>
</organism>
<dbReference type="OrthoDB" id="7041851at2"/>
<evidence type="ECO:0000313" key="1">
    <source>
        <dbReference type="EMBL" id="TWR82627.1"/>
    </source>
</evidence>